<evidence type="ECO:0000313" key="4">
    <source>
        <dbReference type="Proteomes" id="UP000050920"/>
    </source>
</evidence>
<protein>
    <recommendedName>
        <fullName evidence="2">Peptidase C39-like domain-containing protein</fullName>
    </recommendedName>
</protein>
<evidence type="ECO:0000256" key="1">
    <source>
        <dbReference type="SAM" id="SignalP"/>
    </source>
</evidence>
<keyword evidence="4" id="KW-1185">Reference proteome</keyword>
<organism evidence="3 4">
    <name type="scientific">Lactiplantibacillus fabifermentans DSM 21115</name>
    <dbReference type="NCBI Taxonomy" id="1413187"/>
    <lineage>
        <taxon>Bacteria</taxon>
        <taxon>Bacillati</taxon>
        <taxon>Bacillota</taxon>
        <taxon>Bacilli</taxon>
        <taxon>Lactobacillales</taxon>
        <taxon>Lactobacillaceae</taxon>
        <taxon>Lactiplantibacillus</taxon>
    </lineage>
</organism>
<dbReference type="EMBL" id="AYGX02000175">
    <property type="protein sequence ID" value="KRO22499.1"/>
    <property type="molecule type" value="Genomic_DNA"/>
</dbReference>
<dbReference type="InterPro" id="IPR039564">
    <property type="entry name" value="Peptidase_C39-like"/>
</dbReference>
<sequence length="279" mass="31124">MLNKLRYLLWSGGLLMGLTLAKGAQAATTYPIDHIQVTTAQTYVVQAAHAQGYHITVLPHHRVKMRANLHLNRQPATVWTREEQAEITQHGKKHLYYYLKNERGQSGWVAADQVRPTSIALDVPVVSQLPDLPTGCEITAVDMLLQYAGAKTTKNQLADELPRTDDPNTGFVGDPYSEVGVGLYVYPQGILPTMRKYVSTAFDFTGRSLNELKVQLTKGHPVVVWVANVDGFASHALTVTGFNATDITYNDPWTGQREQMPTAEFERVWQDNGRRAVSY</sequence>
<name>A0A0R2NFT0_9LACO</name>
<keyword evidence="1" id="KW-0732">Signal</keyword>
<evidence type="ECO:0000259" key="2">
    <source>
        <dbReference type="Pfam" id="PF13529"/>
    </source>
</evidence>
<evidence type="ECO:0000313" key="3">
    <source>
        <dbReference type="EMBL" id="KRO22499.1"/>
    </source>
</evidence>
<reference evidence="3 4" key="1">
    <citation type="journal article" date="2015" name="Genome Announc.">
        <title>Expanding the biotechnology potential of lactobacilli through comparative genomics of 213 strains and associated genera.</title>
        <authorList>
            <person name="Sun Z."/>
            <person name="Harris H.M."/>
            <person name="McCann A."/>
            <person name="Guo C."/>
            <person name="Argimon S."/>
            <person name="Zhang W."/>
            <person name="Yang X."/>
            <person name="Jeffery I.B."/>
            <person name="Cooney J.C."/>
            <person name="Kagawa T.F."/>
            <person name="Liu W."/>
            <person name="Song Y."/>
            <person name="Salvetti E."/>
            <person name="Wrobel A."/>
            <person name="Rasinkangas P."/>
            <person name="Parkhill J."/>
            <person name="Rea M.C."/>
            <person name="O'Sullivan O."/>
            <person name="Ritari J."/>
            <person name="Douillard F.P."/>
            <person name="Paul Ross R."/>
            <person name="Yang R."/>
            <person name="Briner A.E."/>
            <person name="Felis G.E."/>
            <person name="de Vos W.M."/>
            <person name="Barrangou R."/>
            <person name="Klaenhammer T.R."/>
            <person name="Caufield P.W."/>
            <person name="Cui Y."/>
            <person name="Zhang H."/>
            <person name="O'Toole P.W."/>
        </authorList>
    </citation>
    <scope>NUCLEOTIDE SEQUENCE [LARGE SCALE GENOMIC DNA]</scope>
    <source>
        <strain evidence="3 4">DSM 21115</strain>
    </source>
</reference>
<dbReference type="Pfam" id="PF13529">
    <property type="entry name" value="Peptidase_C39_2"/>
    <property type="match status" value="1"/>
</dbReference>
<dbReference type="CDD" id="cd02549">
    <property type="entry name" value="Peptidase_C39A"/>
    <property type="match status" value="1"/>
</dbReference>
<dbReference type="AlphaFoldDB" id="A0A0R2NFT0"/>
<dbReference type="Gene3D" id="3.90.70.10">
    <property type="entry name" value="Cysteine proteinases"/>
    <property type="match status" value="1"/>
</dbReference>
<dbReference type="PANTHER" id="PTHR37806">
    <property type="entry name" value="LMO0724 PROTEIN"/>
    <property type="match status" value="1"/>
</dbReference>
<dbReference type="PANTHER" id="PTHR37806:SF1">
    <property type="entry name" value="PEPTIDASE C39-LIKE DOMAIN-CONTAINING PROTEIN"/>
    <property type="match status" value="1"/>
</dbReference>
<feature type="chain" id="PRO_5006421090" description="Peptidase C39-like domain-containing protein" evidence="1">
    <location>
        <begin position="27"/>
        <end position="279"/>
    </location>
</feature>
<feature type="domain" description="Peptidase C39-like" evidence="2">
    <location>
        <begin position="121"/>
        <end position="253"/>
    </location>
</feature>
<feature type="signal peptide" evidence="1">
    <location>
        <begin position="1"/>
        <end position="26"/>
    </location>
</feature>
<proteinExistence type="predicted"/>
<dbReference type="RefSeq" id="WP_051385251.1">
    <property type="nucleotide sequence ID" value="NZ_AYGX02000175.1"/>
</dbReference>
<comment type="caution">
    <text evidence="3">The sequence shown here is derived from an EMBL/GenBank/DDBJ whole genome shotgun (WGS) entry which is preliminary data.</text>
</comment>
<dbReference type="InterPro" id="IPR039563">
    <property type="entry name" value="Peptidase_C39_single_dom"/>
</dbReference>
<gene>
    <name evidence="3" type="ORF">DY78_GL002018</name>
</gene>
<dbReference type="Proteomes" id="UP000050920">
    <property type="component" value="Unassembled WGS sequence"/>
</dbReference>
<accession>A0A0R2NFT0</accession>